<dbReference type="GO" id="GO:1902936">
    <property type="term" value="F:phosphatidylinositol bisphosphate binding"/>
    <property type="evidence" value="ECO:0007669"/>
    <property type="project" value="TreeGrafter"/>
</dbReference>
<dbReference type="InterPro" id="IPR001251">
    <property type="entry name" value="CRAL-TRIO_dom"/>
</dbReference>
<protein>
    <recommendedName>
        <fullName evidence="1">CRAL-TRIO domain-containing protein</fullName>
    </recommendedName>
</protein>
<gene>
    <name evidence="2" type="ORF">DIABBA_LOCUS6059</name>
</gene>
<organism evidence="2 3">
    <name type="scientific">Diabrotica balteata</name>
    <name type="common">Banded cucumber beetle</name>
    <dbReference type="NCBI Taxonomy" id="107213"/>
    <lineage>
        <taxon>Eukaryota</taxon>
        <taxon>Metazoa</taxon>
        <taxon>Ecdysozoa</taxon>
        <taxon>Arthropoda</taxon>
        <taxon>Hexapoda</taxon>
        <taxon>Insecta</taxon>
        <taxon>Pterygota</taxon>
        <taxon>Neoptera</taxon>
        <taxon>Endopterygota</taxon>
        <taxon>Coleoptera</taxon>
        <taxon>Polyphaga</taxon>
        <taxon>Cucujiformia</taxon>
        <taxon>Chrysomeloidea</taxon>
        <taxon>Chrysomelidae</taxon>
        <taxon>Galerucinae</taxon>
        <taxon>Diabroticina</taxon>
        <taxon>Diabroticites</taxon>
        <taxon>Diabrotica</taxon>
    </lineage>
</organism>
<dbReference type="InterPro" id="IPR036865">
    <property type="entry name" value="CRAL-TRIO_dom_sf"/>
</dbReference>
<name>A0A9N9T1M8_DIABA</name>
<dbReference type="Gene3D" id="3.40.525.10">
    <property type="entry name" value="CRAL-TRIO lipid binding domain"/>
    <property type="match status" value="2"/>
</dbReference>
<dbReference type="SUPFAM" id="SSF46938">
    <property type="entry name" value="CRAL/TRIO N-terminal domain"/>
    <property type="match status" value="1"/>
</dbReference>
<dbReference type="InterPro" id="IPR036273">
    <property type="entry name" value="CRAL/TRIO_N_dom_sf"/>
</dbReference>
<dbReference type="GO" id="GO:0016020">
    <property type="term" value="C:membrane"/>
    <property type="evidence" value="ECO:0007669"/>
    <property type="project" value="TreeGrafter"/>
</dbReference>
<dbReference type="EMBL" id="OU898279">
    <property type="protein sequence ID" value="CAG9832595.1"/>
    <property type="molecule type" value="Genomic_DNA"/>
</dbReference>
<evidence type="ECO:0000313" key="2">
    <source>
        <dbReference type="EMBL" id="CAG9832595.1"/>
    </source>
</evidence>
<accession>A0A9N9T1M8</accession>
<reference evidence="2" key="1">
    <citation type="submission" date="2022-01" db="EMBL/GenBank/DDBJ databases">
        <authorList>
            <person name="King R."/>
        </authorList>
    </citation>
    <scope>NUCLEOTIDE SEQUENCE</scope>
</reference>
<dbReference type="PANTHER" id="PTHR10174:SF222">
    <property type="entry name" value="GH10083P-RELATED"/>
    <property type="match status" value="1"/>
</dbReference>
<feature type="domain" description="CRAL-TRIO" evidence="1">
    <location>
        <begin position="153"/>
        <end position="340"/>
    </location>
</feature>
<dbReference type="Proteomes" id="UP001153709">
    <property type="component" value="Chromosome 4"/>
</dbReference>
<evidence type="ECO:0000313" key="3">
    <source>
        <dbReference type="Proteomes" id="UP001153709"/>
    </source>
</evidence>
<dbReference type="Pfam" id="PF00650">
    <property type="entry name" value="CRAL_TRIO"/>
    <property type="match status" value="2"/>
</dbReference>
<dbReference type="PROSITE" id="PS50191">
    <property type="entry name" value="CRAL_TRIO"/>
    <property type="match status" value="2"/>
</dbReference>
<proteinExistence type="predicted"/>
<dbReference type="SUPFAM" id="SSF52087">
    <property type="entry name" value="CRAL/TRIO domain"/>
    <property type="match status" value="2"/>
</dbReference>
<evidence type="ECO:0000259" key="1">
    <source>
        <dbReference type="PROSITE" id="PS50191"/>
    </source>
</evidence>
<feature type="domain" description="CRAL-TRIO" evidence="1">
    <location>
        <begin position="1"/>
        <end position="115"/>
    </location>
</feature>
<dbReference type="CDD" id="cd00170">
    <property type="entry name" value="SEC14"/>
    <property type="match status" value="2"/>
</dbReference>
<keyword evidence="3" id="KW-1185">Reference proteome</keyword>
<dbReference type="Gene3D" id="1.20.5.1200">
    <property type="entry name" value="Alpha-tocopherol transfer"/>
    <property type="match status" value="2"/>
</dbReference>
<sequence>MTHMNEVRIWEDLSLGDIYILDYSEVNLSYVKKATPQFFKKLDFICEEVWNNQIKELHIINASSAAEVIIALLRKYLYRRLRDKVFVHESLTDLYKVVPREILPKEYGGDEKSLNDLKDSWYKTLQKHRSRFEKLENMKVQENRRPSACKNCDILGYYADTMITFFLVYNNFSIEKTKQSLDMYYSVKTIIPDIYQNTLPFSSTVKSVYEELTFVPLPNLTPNLQNVVFARLNGDPEKLVGELSVVIMTHINEVKIWEGLSLGDIYIFDFSNEIWNNQIKEMHVINASSTSEALIALMRKFIYKDLKEKIFVHESLADLYKVVPREILPKEYGGNEKSLDELKDLWYATIQKHRPRFEELENMVVNEDRRPNPCKNCDILGYYGNYMRIDVN</sequence>
<dbReference type="PANTHER" id="PTHR10174">
    <property type="entry name" value="ALPHA-TOCOPHEROL TRANSFER PROTEIN-RELATED"/>
    <property type="match status" value="1"/>
</dbReference>
<dbReference type="AlphaFoldDB" id="A0A9N9T1M8"/>
<dbReference type="OrthoDB" id="6575879at2759"/>